<dbReference type="Pfam" id="PF02517">
    <property type="entry name" value="Rce1-like"/>
    <property type="match status" value="1"/>
</dbReference>
<name>A0ABT4CYP8_9CLOT</name>
<feature type="transmembrane region" description="Helical" evidence="1">
    <location>
        <begin position="207"/>
        <end position="228"/>
    </location>
</feature>
<dbReference type="PANTHER" id="PTHR36435">
    <property type="entry name" value="SLR1288 PROTEIN"/>
    <property type="match status" value="1"/>
</dbReference>
<dbReference type="InterPro" id="IPR003675">
    <property type="entry name" value="Rce1/LyrA-like_dom"/>
</dbReference>
<protein>
    <submittedName>
        <fullName evidence="3">Type II CAAX endopeptidase family protein</fullName>
    </submittedName>
</protein>
<organism evidence="3 4">
    <name type="scientific">Clostridium aestuarii</name>
    <dbReference type="NCBI Taxonomy" id="338193"/>
    <lineage>
        <taxon>Bacteria</taxon>
        <taxon>Bacillati</taxon>
        <taxon>Bacillota</taxon>
        <taxon>Clostridia</taxon>
        <taxon>Eubacteriales</taxon>
        <taxon>Clostridiaceae</taxon>
        <taxon>Clostridium</taxon>
    </lineage>
</organism>
<feature type="domain" description="CAAX prenyl protease 2/Lysostaphin resistance protein A-like" evidence="2">
    <location>
        <begin position="132"/>
        <end position="219"/>
    </location>
</feature>
<feature type="transmembrane region" description="Helical" evidence="1">
    <location>
        <begin position="129"/>
        <end position="147"/>
    </location>
</feature>
<keyword evidence="1" id="KW-0472">Membrane</keyword>
<evidence type="ECO:0000313" key="4">
    <source>
        <dbReference type="Proteomes" id="UP001078443"/>
    </source>
</evidence>
<proteinExistence type="predicted"/>
<dbReference type="EMBL" id="JAPQER010000002">
    <property type="protein sequence ID" value="MCY6484098.1"/>
    <property type="molecule type" value="Genomic_DNA"/>
</dbReference>
<feature type="transmembrane region" description="Helical" evidence="1">
    <location>
        <begin position="51"/>
        <end position="70"/>
    </location>
</feature>
<keyword evidence="1" id="KW-1133">Transmembrane helix</keyword>
<feature type="transmembrane region" description="Helical" evidence="1">
    <location>
        <begin position="20"/>
        <end position="39"/>
    </location>
</feature>
<sequence>MNLVKSIETGKKSINRMGILKALLVVVISIFIETGGFFFDGWTSTLGNAEHYMKLVIDVIFKFLALLVILKLFSRKSSEEYKYNAPGLQYYIYIFVMVIGYRLFYEYSVGGITRHIKMNPIIEKAFEELAISPIVLIISIVFIAPIYEEMIFRGIILNGLAKKINIKVAVVISALLFAVMHMNLIQGINTFFLGILFGFIYIKTKSIYLSIFAHFINNSFGIIIGSIIEQLGFGNTLVLQSTVTIIGAIFMLIACLWYNKNAKFNICSSDLS</sequence>
<dbReference type="Proteomes" id="UP001078443">
    <property type="component" value="Unassembled WGS sequence"/>
</dbReference>
<dbReference type="InterPro" id="IPR052710">
    <property type="entry name" value="CAAX_protease"/>
</dbReference>
<evidence type="ECO:0000256" key="1">
    <source>
        <dbReference type="SAM" id="Phobius"/>
    </source>
</evidence>
<evidence type="ECO:0000259" key="2">
    <source>
        <dbReference type="Pfam" id="PF02517"/>
    </source>
</evidence>
<feature type="transmembrane region" description="Helical" evidence="1">
    <location>
        <begin position="90"/>
        <end position="109"/>
    </location>
</feature>
<accession>A0ABT4CYP8</accession>
<feature type="transmembrane region" description="Helical" evidence="1">
    <location>
        <begin position="237"/>
        <end position="259"/>
    </location>
</feature>
<evidence type="ECO:0000313" key="3">
    <source>
        <dbReference type="EMBL" id="MCY6484098.1"/>
    </source>
</evidence>
<keyword evidence="1" id="KW-0812">Transmembrane</keyword>
<reference evidence="3" key="1">
    <citation type="submission" date="2022-12" db="EMBL/GenBank/DDBJ databases">
        <authorList>
            <person name="Wang J."/>
        </authorList>
    </citation>
    <scope>NUCLEOTIDE SEQUENCE</scope>
    <source>
        <strain evidence="3">HY-45-18</strain>
    </source>
</reference>
<keyword evidence="4" id="KW-1185">Reference proteome</keyword>
<dbReference type="RefSeq" id="WP_268040370.1">
    <property type="nucleotide sequence ID" value="NZ_JAPQER010000002.1"/>
</dbReference>
<feature type="transmembrane region" description="Helical" evidence="1">
    <location>
        <begin position="168"/>
        <end position="201"/>
    </location>
</feature>
<dbReference type="PANTHER" id="PTHR36435:SF1">
    <property type="entry name" value="CAAX AMINO TERMINAL PROTEASE FAMILY PROTEIN"/>
    <property type="match status" value="1"/>
</dbReference>
<comment type="caution">
    <text evidence="3">The sequence shown here is derived from an EMBL/GenBank/DDBJ whole genome shotgun (WGS) entry which is preliminary data.</text>
</comment>
<gene>
    <name evidence="3" type="ORF">OW763_06995</name>
</gene>